<dbReference type="PANTHER" id="PTHR43177:SF5">
    <property type="entry name" value="ANAEROBIC DIMETHYL SULFOXIDE REDUCTASE CHAIN B-RELATED"/>
    <property type="match status" value="1"/>
</dbReference>
<evidence type="ECO:0000259" key="8">
    <source>
        <dbReference type="PROSITE" id="PS51379"/>
    </source>
</evidence>
<keyword evidence="7" id="KW-0411">Iron-sulfur</keyword>
<comment type="caution">
    <text evidence="9">The sequence shown here is derived from an EMBL/GenBank/DDBJ whole genome shotgun (WGS) entry which is preliminary data.</text>
</comment>
<dbReference type="Pfam" id="PF13247">
    <property type="entry name" value="Fer4_11"/>
    <property type="match status" value="1"/>
</dbReference>
<keyword evidence="3" id="KW-0479">Metal-binding</keyword>
<dbReference type="PROSITE" id="PS51379">
    <property type="entry name" value="4FE4S_FER_2"/>
    <property type="match status" value="2"/>
</dbReference>
<dbReference type="InterPro" id="IPR017896">
    <property type="entry name" value="4Fe4S_Fe-S-bd"/>
</dbReference>
<keyword evidence="2" id="KW-0004">4Fe-4S</keyword>
<evidence type="ECO:0000313" key="10">
    <source>
        <dbReference type="Proteomes" id="UP000553059"/>
    </source>
</evidence>
<dbReference type="Proteomes" id="UP000553059">
    <property type="component" value="Unassembled WGS sequence"/>
</dbReference>
<dbReference type="Pfam" id="PF12797">
    <property type="entry name" value="Fer4_2"/>
    <property type="match status" value="1"/>
</dbReference>
<dbReference type="AlphaFoldDB" id="A0A7C7D711"/>
<organism evidence="9 10">
    <name type="scientific">Desulfitobacterium dehalogenans</name>
    <dbReference type="NCBI Taxonomy" id="36854"/>
    <lineage>
        <taxon>Bacteria</taxon>
        <taxon>Bacillati</taxon>
        <taxon>Bacillota</taxon>
        <taxon>Clostridia</taxon>
        <taxon>Eubacteriales</taxon>
        <taxon>Desulfitobacteriaceae</taxon>
        <taxon>Desulfitobacterium</taxon>
    </lineage>
</organism>
<feature type="domain" description="4Fe-4S ferredoxin-type" evidence="8">
    <location>
        <begin position="78"/>
        <end position="107"/>
    </location>
</feature>
<evidence type="ECO:0000256" key="2">
    <source>
        <dbReference type="ARBA" id="ARBA00022485"/>
    </source>
</evidence>
<protein>
    <submittedName>
        <fullName evidence="9">4Fe-4S dicluster domain-containing protein</fullName>
    </submittedName>
</protein>
<evidence type="ECO:0000256" key="6">
    <source>
        <dbReference type="ARBA" id="ARBA00023004"/>
    </source>
</evidence>
<evidence type="ECO:0000256" key="1">
    <source>
        <dbReference type="ARBA" id="ARBA00022448"/>
    </source>
</evidence>
<proteinExistence type="predicted"/>
<dbReference type="InterPro" id="IPR017900">
    <property type="entry name" value="4Fe4S_Fe_S_CS"/>
</dbReference>
<evidence type="ECO:0000256" key="3">
    <source>
        <dbReference type="ARBA" id="ARBA00022723"/>
    </source>
</evidence>
<dbReference type="InterPro" id="IPR050954">
    <property type="entry name" value="ET_IronSulfur_Cluster-Binding"/>
</dbReference>
<keyword evidence="6" id="KW-0408">Iron</keyword>
<gene>
    <name evidence="9" type="ORF">GX523_13990</name>
</gene>
<dbReference type="GO" id="GO:0046872">
    <property type="term" value="F:metal ion binding"/>
    <property type="evidence" value="ECO:0007669"/>
    <property type="project" value="UniProtKB-KW"/>
</dbReference>
<dbReference type="EMBL" id="DUTF01000303">
    <property type="protein sequence ID" value="HHY27827.1"/>
    <property type="molecule type" value="Genomic_DNA"/>
</dbReference>
<dbReference type="PROSITE" id="PS00198">
    <property type="entry name" value="4FE4S_FER_1"/>
    <property type="match status" value="1"/>
</dbReference>
<keyword evidence="4" id="KW-0677">Repeat</keyword>
<keyword evidence="1" id="KW-0813">Transport</keyword>
<dbReference type="CDD" id="cd16371">
    <property type="entry name" value="DMSOR_beta_like"/>
    <property type="match status" value="1"/>
</dbReference>
<evidence type="ECO:0000256" key="7">
    <source>
        <dbReference type="ARBA" id="ARBA00023014"/>
    </source>
</evidence>
<dbReference type="GO" id="GO:0051539">
    <property type="term" value="F:4 iron, 4 sulfur cluster binding"/>
    <property type="evidence" value="ECO:0007669"/>
    <property type="project" value="UniProtKB-KW"/>
</dbReference>
<dbReference type="PANTHER" id="PTHR43177">
    <property type="entry name" value="PROTEIN NRFC"/>
    <property type="match status" value="1"/>
</dbReference>
<evidence type="ECO:0000256" key="4">
    <source>
        <dbReference type="ARBA" id="ARBA00022737"/>
    </source>
</evidence>
<accession>A0A7C7D711</accession>
<evidence type="ECO:0000313" key="9">
    <source>
        <dbReference type="EMBL" id="HHY27827.1"/>
    </source>
</evidence>
<feature type="domain" description="4Fe-4S ferredoxin-type" evidence="8">
    <location>
        <begin position="7"/>
        <end position="36"/>
    </location>
</feature>
<dbReference type="Gene3D" id="3.30.70.20">
    <property type="match status" value="2"/>
</dbReference>
<sequence length="183" mass="20306">MTKINAKGFLFNVDRCIGCHSCVLACKNENKTAAGVSWRRVTDNGGEGRYLSISCNHCSSPECFRVCPEHAYIKRRDGIVLIDSNRCAGCQTCVGACPYKAPQFDQAANRTGKCNYCIDRQKAGLLPACVTACPTGALQVHDFNKYGEKGTVPTVEGFPDIRLTKPSIRFYPPKEKKRYWINN</sequence>
<name>A0A7C7D711_9FIRM</name>
<evidence type="ECO:0000256" key="5">
    <source>
        <dbReference type="ARBA" id="ARBA00022982"/>
    </source>
</evidence>
<reference evidence="9 10" key="1">
    <citation type="journal article" date="2020" name="Biotechnol. Biofuels">
        <title>New insights from the biogas microbiome by comprehensive genome-resolved metagenomics of nearly 1600 species originating from multiple anaerobic digesters.</title>
        <authorList>
            <person name="Campanaro S."/>
            <person name="Treu L."/>
            <person name="Rodriguez-R L.M."/>
            <person name="Kovalovszki A."/>
            <person name="Ziels R.M."/>
            <person name="Maus I."/>
            <person name="Zhu X."/>
            <person name="Kougias P.G."/>
            <person name="Basile A."/>
            <person name="Luo G."/>
            <person name="Schluter A."/>
            <person name="Konstantinidis K.T."/>
            <person name="Angelidaki I."/>
        </authorList>
    </citation>
    <scope>NUCLEOTIDE SEQUENCE [LARGE SCALE GENOMIC DNA]</scope>
    <source>
        <strain evidence="9">AS05jafATM_4</strain>
    </source>
</reference>
<dbReference type="SUPFAM" id="SSF54862">
    <property type="entry name" value="4Fe-4S ferredoxins"/>
    <property type="match status" value="1"/>
</dbReference>
<keyword evidence="5" id="KW-0249">Electron transport</keyword>